<dbReference type="GeneTree" id="ENSGT00390000003948"/>
<reference evidence="4" key="5">
    <citation type="submission" date="2025-09" db="UniProtKB">
        <authorList>
            <consortium name="Ensembl"/>
        </authorList>
    </citation>
    <scope>IDENTIFICATION</scope>
</reference>
<dbReference type="InterPro" id="IPR040044">
    <property type="entry name" value="SRR1L"/>
</dbReference>
<dbReference type="AlphaFoldDB" id="A0A671G3F1"/>
<name>A0A671G3F1_RHIFE</name>
<reference evidence="5" key="3">
    <citation type="submission" date="2018-12" db="EMBL/GenBank/DDBJ databases">
        <title>G10K-VGP greater horseshoe bat female genome, primary haplotype.</title>
        <authorList>
            <person name="Teeling E."/>
            <person name="Myers G."/>
            <person name="Vernes S."/>
            <person name="Pippel M."/>
            <person name="Winkler S."/>
            <person name="Fedrigo O."/>
            <person name="Rhie A."/>
            <person name="Koren S."/>
            <person name="Phillippy A."/>
            <person name="Lewin H."/>
            <person name="Damas J."/>
            <person name="Howe K."/>
            <person name="Mountcastle J."/>
            <person name="Jarvis E.D."/>
        </authorList>
    </citation>
    <scope>NUCLEOTIDE SEQUENCE [LARGE SCALE GENOMIC DNA]</scope>
</reference>
<feature type="compositionally biased region" description="Low complexity" evidence="2">
    <location>
        <begin position="7"/>
        <end position="27"/>
    </location>
</feature>
<dbReference type="FunCoup" id="A0A671G3F1">
    <property type="interactions" value="3266"/>
</dbReference>
<feature type="compositionally biased region" description="Gly residues" evidence="2">
    <location>
        <begin position="28"/>
        <end position="39"/>
    </location>
</feature>
<dbReference type="Pfam" id="PF07985">
    <property type="entry name" value="SRR1"/>
    <property type="match status" value="1"/>
</dbReference>
<evidence type="ECO:0000256" key="1">
    <source>
        <dbReference type="ARBA" id="ARBA00009856"/>
    </source>
</evidence>
<dbReference type="Ensembl" id="ENSRFET00010034964.1">
    <property type="protein sequence ID" value="ENSRFEP00010032264.1"/>
    <property type="gene ID" value="ENSRFEG00010021295.1"/>
</dbReference>
<accession>A0A671G3F1</accession>
<evidence type="ECO:0000313" key="4">
    <source>
        <dbReference type="Ensembl" id="ENSRFEP00010032264.1"/>
    </source>
</evidence>
<dbReference type="OMA" id="WKCVCYG"/>
<gene>
    <name evidence="4" type="primary">SRRD</name>
</gene>
<reference evidence="4 5" key="1">
    <citation type="journal article" date="2015" name="Annu Rev Anim Biosci">
        <title>The Genome 10K Project: a way forward.</title>
        <authorList>
            <person name="Koepfli K.P."/>
            <person name="Paten B."/>
            <person name="O'Brien S.J."/>
            <person name="Koepfli K.P."/>
            <person name="Paten B."/>
            <person name="Antunes A."/>
            <person name="Belov K."/>
            <person name="Bustamante C."/>
            <person name="Castoe T.A."/>
            <person name="Clawson H."/>
            <person name="Crawford A.J."/>
            <person name="Diekhans M."/>
            <person name="Distel D."/>
            <person name="Durbin R."/>
            <person name="Earl D."/>
            <person name="Fujita M.K."/>
            <person name="Gamble T."/>
            <person name="Georges A."/>
            <person name="Gemmell N."/>
            <person name="Gilbert M.T."/>
            <person name="Graves J.M."/>
            <person name="Green R.E."/>
            <person name="Hickey G."/>
            <person name="Jarvis E.D."/>
            <person name="Johnson W."/>
            <person name="Komissarov A."/>
            <person name="Korf I."/>
            <person name="Kuhn R."/>
            <person name="Larkin D.M."/>
            <person name="Lewin H."/>
            <person name="Lopez J.V."/>
            <person name="Ma J."/>
            <person name="Marques-Bonet T."/>
            <person name="Miller W."/>
            <person name="Murphy R."/>
            <person name="Pevzner P."/>
            <person name="Shapiro B."/>
            <person name="Steiner C."/>
            <person name="Tamazian G."/>
            <person name="Venkatesh B."/>
            <person name="Wang J."/>
            <person name="Wayne R."/>
            <person name="Wiley E."/>
            <person name="Yang H."/>
            <person name="Zhang G."/>
            <person name="Haussler D."/>
            <person name="Ryder O."/>
            <person name="O'Brien S.J."/>
        </authorList>
    </citation>
    <scope>NUCLEOTIDE SEQUENCE</scope>
</reference>
<feature type="region of interest" description="Disordered" evidence="2">
    <location>
        <begin position="111"/>
        <end position="138"/>
    </location>
</feature>
<dbReference type="InterPro" id="IPR012942">
    <property type="entry name" value="SRR1-like"/>
</dbReference>
<comment type="similarity">
    <text evidence="1">Belongs to the SRR1 family.</text>
</comment>
<feature type="compositionally biased region" description="Basic residues" evidence="2">
    <location>
        <begin position="113"/>
        <end position="123"/>
    </location>
</feature>
<reference evidence="4" key="4">
    <citation type="submission" date="2025-08" db="UniProtKB">
        <authorList>
            <consortium name="Ensembl"/>
        </authorList>
    </citation>
    <scope>IDENTIFICATION</scope>
</reference>
<dbReference type="InParanoid" id="A0A671G3F1"/>
<evidence type="ECO:0000313" key="5">
    <source>
        <dbReference type="Proteomes" id="UP000472240"/>
    </source>
</evidence>
<dbReference type="PANTHER" id="PTHR28626">
    <property type="entry name" value="SRR1-LIKE PROTEIN"/>
    <property type="match status" value="1"/>
</dbReference>
<evidence type="ECO:0000259" key="3">
    <source>
        <dbReference type="Pfam" id="PF07985"/>
    </source>
</evidence>
<dbReference type="GO" id="GO:0005634">
    <property type="term" value="C:nucleus"/>
    <property type="evidence" value="ECO:0007669"/>
    <property type="project" value="TreeGrafter"/>
</dbReference>
<keyword evidence="5" id="KW-1185">Reference proteome</keyword>
<reference evidence="4 5" key="2">
    <citation type="journal article" date="2018" name="Annu Rev Anim Biosci">
        <title>Bat Biology, Genomes, and the Bat1K Project: To Generate Chromosome-Level Genomes for All Living Bat Species.</title>
        <authorList>
            <person name="Teeling E.C."/>
            <person name="Vernes S.C."/>
            <person name="Davalos L.M."/>
            <person name="Ray D.A."/>
            <person name="Gilbert M.T.P."/>
            <person name="Myers E."/>
        </authorList>
    </citation>
    <scope>NUCLEOTIDE SEQUENCE</scope>
</reference>
<dbReference type="PANTHER" id="PTHR28626:SF3">
    <property type="entry name" value="SRR1-LIKE PROTEIN"/>
    <property type="match status" value="1"/>
</dbReference>
<feature type="domain" description="SRR1-like" evidence="3">
    <location>
        <begin position="221"/>
        <end position="380"/>
    </location>
</feature>
<sequence>MRRSRPRSCLSASPRRPPSRAASQPGDRGSGIGDRGSGPGVWAAAGRQRLPPGTYARGGEATGHAPPAPPTSCLLKSPRSWRAAMTSSECAARPRLPGPMAAAALEPWQVAAPRRRRSAARRPRPGEAAAARRPEAEPEVDRDVVLRRLREAGEDLLISDFWSSALETINKCLTKHLEQLKAPVGTLSEALGNLHLDSSPEESDVVPGSIRGETLLTGTCHWKCVCYGIGNFSTCVIARNQLTFLLLFLEKCQIPRSHCWVYDPLFSQLEIAVLNTLGVIVLSENEEGKRSVCDECTIFYMPHCGSALYNNLLWSNWSVRALSKVVIVGNSFRGLEDRLLTRILQKNYTYIAKILKGLEEHEFPQTSQYADVFNDTSVHWFPVQKLHQLSAHTWAFREEPDYRDCEDLEIIRNKTEDPSATDSNSL</sequence>
<proteinExistence type="inferred from homology"/>
<dbReference type="Proteomes" id="UP000472240">
    <property type="component" value="Chromosome 25"/>
</dbReference>
<dbReference type="GO" id="GO:0005737">
    <property type="term" value="C:cytoplasm"/>
    <property type="evidence" value="ECO:0007669"/>
    <property type="project" value="TreeGrafter"/>
</dbReference>
<evidence type="ECO:0000256" key="2">
    <source>
        <dbReference type="SAM" id="MobiDB-lite"/>
    </source>
</evidence>
<feature type="region of interest" description="Disordered" evidence="2">
    <location>
        <begin position="1"/>
        <end position="79"/>
    </location>
</feature>
<organism evidence="4 5">
    <name type="scientific">Rhinolophus ferrumequinum</name>
    <name type="common">Greater horseshoe bat</name>
    <dbReference type="NCBI Taxonomy" id="59479"/>
    <lineage>
        <taxon>Eukaryota</taxon>
        <taxon>Metazoa</taxon>
        <taxon>Chordata</taxon>
        <taxon>Craniata</taxon>
        <taxon>Vertebrata</taxon>
        <taxon>Euteleostomi</taxon>
        <taxon>Mammalia</taxon>
        <taxon>Eutheria</taxon>
        <taxon>Laurasiatheria</taxon>
        <taxon>Chiroptera</taxon>
        <taxon>Yinpterochiroptera</taxon>
        <taxon>Rhinolophoidea</taxon>
        <taxon>Rhinolophidae</taxon>
        <taxon>Rhinolophinae</taxon>
        <taxon>Rhinolophus</taxon>
    </lineage>
</organism>
<protein>
    <submittedName>
        <fullName evidence="4">SRR1 domain containing</fullName>
    </submittedName>
</protein>